<dbReference type="GO" id="GO:0032977">
    <property type="term" value="F:membrane insertase activity"/>
    <property type="evidence" value="ECO:0007669"/>
    <property type="project" value="InterPro"/>
</dbReference>
<evidence type="ECO:0000256" key="5">
    <source>
        <dbReference type="ARBA" id="ARBA00022927"/>
    </source>
</evidence>
<feature type="transmembrane region" description="Helical" evidence="11">
    <location>
        <begin position="179"/>
        <end position="194"/>
    </location>
</feature>
<keyword evidence="2" id="KW-0813">Transport</keyword>
<dbReference type="InterPro" id="IPR047196">
    <property type="entry name" value="YidC_ALB_C"/>
</dbReference>
<evidence type="ECO:0000313" key="13">
    <source>
        <dbReference type="EMBL" id="MBA9085918.1"/>
    </source>
</evidence>
<reference evidence="13 14" key="1">
    <citation type="submission" date="2020-08" db="EMBL/GenBank/DDBJ databases">
        <title>Genomic Encyclopedia of Type Strains, Phase III (KMG-III): the genomes of soil and plant-associated and newly described type strains.</title>
        <authorList>
            <person name="Whitman W."/>
        </authorList>
    </citation>
    <scope>NUCLEOTIDE SEQUENCE [LARGE SCALE GENOMIC DNA]</scope>
    <source>
        <strain evidence="13 14">CECT 8693</strain>
    </source>
</reference>
<evidence type="ECO:0000256" key="11">
    <source>
        <dbReference type="SAM" id="Phobius"/>
    </source>
</evidence>
<evidence type="ECO:0000256" key="4">
    <source>
        <dbReference type="ARBA" id="ARBA00022692"/>
    </source>
</evidence>
<dbReference type="Pfam" id="PF02096">
    <property type="entry name" value="60KD_IMP"/>
    <property type="match status" value="1"/>
</dbReference>
<gene>
    <name evidence="13" type="ORF">FHR92_002390</name>
</gene>
<keyword evidence="5" id="KW-0653">Protein transport</keyword>
<keyword evidence="7 11" id="KW-0472">Membrane</keyword>
<evidence type="ECO:0000256" key="10">
    <source>
        <dbReference type="SAM" id="MobiDB-lite"/>
    </source>
</evidence>
<dbReference type="RefSeq" id="WP_182535749.1">
    <property type="nucleotide sequence ID" value="NZ_JACJIP010000014.1"/>
</dbReference>
<dbReference type="GO" id="GO:0051205">
    <property type="term" value="P:protein insertion into membrane"/>
    <property type="evidence" value="ECO:0007669"/>
    <property type="project" value="TreeGrafter"/>
</dbReference>
<comment type="caution">
    <text evidence="13">The sequence shown here is derived from an EMBL/GenBank/DDBJ whole genome shotgun (WGS) entry which is preliminary data.</text>
</comment>
<dbReference type="Proteomes" id="UP000567067">
    <property type="component" value="Unassembled WGS sequence"/>
</dbReference>
<dbReference type="AlphaFoldDB" id="A0A7W3STL3"/>
<dbReference type="InterPro" id="IPR001708">
    <property type="entry name" value="YidC/ALB3/OXA1/COX18"/>
</dbReference>
<organism evidence="13 14">
    <name type="scientific">Fontibacillus solani</name>
    <dbReference type="NCBI Taxonomy" id="1572857"/>
    <lineage>
        <taxon>Bacteria</taxon>
        <taxon>Bacillati</taxon>
        <taxon>Bacillota</taxon>
        <taxon>Bacilli</taxon>
        <taxon>Bacillales</taxon>
        <taxon>Paenibacillaceae</taxon>
        <taxon>Fontibacillus</taxon>
    </lineage>
</organism>
<keyword evidence="14" id="KW-1185">Reference proteome</keyword>
<sequence length="299" mass="33535">MSRMMTNKRKWVLLILAIGLIAILAGCGTQNVNLATTTESMRESGSWWTANVVYYFSLALDTFAKWFDGAYGIAILIMVLIVRTLILPLTLKQVKSSKAMQAIQPEIQKIREMYKDNPEQQQQETMKLFQENKVNPMAGCFPLIIQMPVFIALYNSIYYNSAIREHSFLWLQLGEPDKLFILPLLAALTTFIQTKMMSNINPSGMQGPMKFMMFIYPVLIFIMAYNFAAALPLYWIFSNLYTIAQNFFIYRNKDGQPAAAVVNAGTGSSSSSSSNKKRGGSNLKAGHPGKGAKEAKKSK</sequence>
<dbReference type="PANTHER" id="PTHR12428:SF65">
    <property type="entry name" value="CYTOCHROME C OXIDASE ASSEMBLY PROTEIN COX18, MITOCHONDRIAL"/>
    <property type="match status" value="1"/>
</dbReference>
<comment type="similarity">
    <text evidence="9">Belongs to the OXA1/ALB3/YidC family.</text>
</comment>
<keyword evidence="6 11" id="KW-1133">Transmembrane helix</keyword>
<dbReference type="GO" id="GO:0015031">
    <property type="term" value="P:protein transport"/>
    <property type="evidence" value="ECO:0007669"/>
    <property type="project" value="UniProtKB-KW"/>
</dbReference>
<accession>A0A7W3STL3</accession>
<evidence type="ECO:0000256" key="1">
    <source>
        <dbReference type="ARBA" id="ARBA00004651"/>
    </source>
</evidence>
<proteinExistence type="inferred from homology"/>
<evidence type="ECO:0000256" key="7">
    <source>
        <dbReference type="ARBA" id="ARBA00023136"/>
    </source>
</evidence>
<dbReference type="GO" id="GO:0005886">
    <property type="term" value="C:plasma membrane"/>
    <property type="evidence" value="ECO:0007669"/>
    <property type="project" value="UniProtKB-SubCell"/>
</dbReference>
<name>A0A7W3STL3_9BACL</name>
<keyword evidence="4 9" id="KW-0812">Transmembrane</keyword>
<evidence type="ECO:0000313" key="14">
    <source>
        <dbReference type="Proteomes" id="UP000567067"/>
    </source>
</evidence>
<feature type="transmembrane region" description="Helical" evidence="11">
    <location>
        <begin position="214"/>
        <end position="237"/>
    </location>
</feature>
<evidence type="ECO:0000256" key="8">
    <source>
        <dbReference type="ARBA" id="ARBA00023186"/>
    </source>
</evidence>
<dbReference type="PRINTS" id="PR00701">
    <property type="entry name" value="60KDINNERMP"/>
</dbReference>
<evidence type="ECO:0000256" key="9">
    <source>
        <dbReference type="RuleBase" id="RU003945"/>
    </source>
</evidence>
<feature type="transmembrane region" description="Helical" evidence="11">
    <location>
        <begin position="70"/>
        <end position="91"/>
    </location>
</feature>
<dbReference type="CDD" id="cd20070">
    <property type="entry name" value="5TM_YidC_Alb3"/>
    <property type="match status" value="1"/>
</dbReference>
<feature type="transmembrane region" description="Helical" evidence="11">
    <location>
        <begin position="136"/>
        <end position="159"/>
    </location>
</feature>
<dbReference type="PROSITE" id="PS51257">
    <property type="entry name" value="PROKAR_LIPOPROTEIN"/>
    <property type="match status" value="1"/>
</dbReference>
<evidence type="ECO:0000259" key="12">
    <source>
        <dbReference type="Pfam" id="PF02096"/>
    </source>
</evidence>
<dbReference type="InterPro" id="IPR028055">
    <property type="entry name" value="YidC/Oxa/ALB_C"/>
</dbReference>
<dbReference type="EMBL" id="JACJIP010000014">
    <property type="protein sequence ID" value="MBA9085918.1"/>
    <property type="molecule type" value="Genomic_DNA"/>
</dbReference>
<dbReference type="NCBIfam" id="TIGR03592">
    <property type="entry name" value="yidC_oxa1_cterm"/>
    <property type="match status" value="1"/>
</dbReference>
<evidence type="ECO:0000256" key="2">
    <source>
        <dbReference type="ARBA" id="ARBA00022448"/>
    </source>
</evidence>
<feature type="domain" description="Membrane insertase YidC/Oxa/ALB C-terminal" evidence="12">
    <location>
        <begin position="71"/>
        <end position="251"/>
    </location>
</feature>
<evidence type="ECO:0000256" key="6">
    <source>
        <dbReference type="ARBA" id="ARBA00022989"/>
    </source>
</evidence>
<feature type="region of interest" description="Disordered" evidence="10">
    <location>
        <begin position="261"/>
        <end position="299"/>
    </location>
</feature>
<keyword evidence="8" id="KW-0143">Chaperone</keyword>
<dbReference type="PANTHER" id="PTHR12428">
    <property type="entry name" value="OXA1"/>
    <property type="match status" value="1"/>
</dbReference>
<evidence type="ECO:0000256" key="3">
    <source>
        <dbReference type="ARBA" id="ARBA00022475"/>
    </source>
</evidence>
<keyword evidence="3" id="KW-1003">Cell membrane</keyword>
<comment type="subcellular location">
    <subcellularLocation>
        <location evidence="1">Cell membrane</location>
        <topology evidence="1">Multi-pass membrane protein</topology>
    </subcellularLocation>
    <subcellularLocation>
        <location evidence="9">Membrane</location>
        <topology evidence="9">Multi-pass membrane protein</topology>
    </subcellularLocation>
</comment>
<protein>
    <submittedName>
        <fullName evidence="13">YidC/Oxa1 family membrane protein insertase</fullName>
    </submittedName>
</protein>